<proteinExistence type="predicted"/>
<accession>A0A9Q8QNR6</accession>
<dbReference type="GeneID" id="72070353"/>
<dbReference type="OrthoDB" id="4430588at2759"/>
<gene>
    <name evidence="1" type="ORF">JDV02_008407</name>
</gene>
<keyword evidence="2" id="KW-1185">Reference proteome</keyword>
<sequence>MSPTLRQSSRRPLQRSCRLTRAFKIPKELIAYGGNPGPLLARLPTELLVRLFAEAEPVDDIILAFSCKALLSVAALCHLKVPDPTLHRKRRSLSAPRDTGEVSCCLCLHMSDLLCRLRPRDSRRRIDRTWNLCVDCCRYLPTRRGYWAAQLAQIDTSAWSRAEDKSWQLSVKWFAAGIKVQCPRCRLVEYMGEEE</sequence>
<evidence type="ECO:0000313" key="2">
    <source>
        <dbReference type="Proteomes" id="UP000829364"/>
    </source>
</evidence>
<dbReference type="EMBL" id="CP086361">
    <property type="protein sequence ID" value="UNI22526.1"/>
    <property type="molecule type" value="Genomic_DNA"/>
</dbReference>
<evidence type="ECO:0000313" key="1">
    <source>
        <dbReference type="EMBL" id="UNI22526.1"/>
    </source>
</evidence>
<name>A0A9Q8QNR6_9HYPO</name>
<dbReference type="RefSeq" id="XP_047846007.1">
    <property type="nucleotide sequence ID" value="XM_047990001.1"/>
</dbReference>
<dbReference type="AlphaFoldDB" id="A0A9Q8QNR6"/>
<dbReference type="Proteomes" id="UP000829364">
    <property type="component" value="Chromosome 8"/>
</dbReference>
<dbReference type="KEGG" id="ptkz:JDV02_008407"/>
<reference evidence="1" key="1">
    <citation type="submission" date="2021-11" db="EMBL/GenBank/DDBJ databases">
        <title>Purpureocillium_takamizusanense_genome.</title>
        <authorList>
            <person name="Nguyen N.-H."/>
        </authorList>
    </citation>
    <scope>NUCLEOTIDE SEQUENCE</scope>
    <source>
        <strain evidence="1">PT3</strain>
    </source>
</reference>
<protein>
    <recommendedName>
        <fullName evidence="3">F-box domain-containing protein</fullName>
    </recommendedName>
</protein>
<organism evidence="1 2">
    <name type="scientific">Purpureocillium takamizusanense</name>
    <dbReference type="NCBI Taxonomy" id="2060973"/>
    <lineage>
        <taxon>Eukaryota</taxon>
        <taxon>Fungi</taxon>
        <taxon>Dikarya</taxon>
        <taxon>Ascomycota</taxon>
        <taxon>Pezizomycotina</taxon>
        <taxon>Sordariomycetes</taxon>
        <taxon>Hypocreomycetidae</taxon>
        <taxon>Hypocreales</taxon>
        <taxon>Ophiocordycipitaceae</taxon>
        <taxon>Purpureocillium</taxon>
    </lineage>
</organism>
<evidence type="ECO:0008006" key="3">
    <source>
        <dbReference type="Google" id="ProtNLM"/>
    </source>
</evidence>